<dbReference type="RefSeq" id="WP_376918361.1">
    <property type="nucleotide sequence ID" value="NZ_JBHRSW010000004.1"/>
</dbReference>
<dbReference type="InterPro" id="IPR051807">
    <property type="entry name" value="Sec-metab_biosynth-assoc"/>
</dbReference>
<dbReference type="InterPro" id="IPR011008">
    <property type="entry name" value="Dimeric_a/b-barrel"/>
</dbReference>
<feature type="domain" description="YCII-related" evidence="2">
    <location>
        <begin position="1"/>
        <end position="95"/>
    </location>
</feature>
<accession>A0ABV7FMX9</accession>
<sequence length="99" mass="10857">MFYVIYAEDKENSLAARKSARPAHLERLLALKEQGRLLVSGPTPAIEAEDPGEAGFTGSVIIAEFASQSDAEQWAEQDPYVAAGVYEKVTIKPFKYVLP</sequence>
<protein>
    <submittedName>
        <fullName evidence="3">YciI family protein</fullName>
    </submittedName>
</protein>
<dbReference type="Proteomes" id="UP001595478">
    <property type="component" value="Unassembled WGS sequence"/>
</dbReference>
<organism evidence="3 4">
    <name type="scientific">Agaribacter flavus</name>
    <dbReference type="NCBI Taxonomy" id="1902781"/>
    <lineage>
        <taxon>Bacteria</taxon>
        <taxon>Pseudomonadati</taxon>
        <taxon>Pseudomonadota</taxon>
        <taxon>Gammaproteobacteria</taxon>
        <taxon>Alteromonadales</taxon>
        <taxon>Alteromonadaceae</taxon>
        <taxon>Agaribacter</taxon>
    </lineage>
</organism>
<dbReference type="PANTHER" id="PTHR33606:SF3">
    <property type="entry name" value="PROTEIN YCII"/>
    <property type="match status" value="1"/>
</dbReference>
<dbReference type="PANTHER" id="PTHR33606">
    <property type="entry name" value="PROTEIN YCII"/>
    <property type="match status" value="1"/>
</dbReference>
<dbReference type="Pfam" id="PF03795">
    <property type="entry name" value="YCII"/>
    <property type="match status" value="1"/>
</dbReference>
<evidence type="ECO:0000313" key="4">
    <source>
        <dbReference type="Proteomes" id="UP001595478"/>
    </source>
</evidence>
<dbReference type="EMBL" id="JBHRSW010000004">
    <property type="protein sequence ID" value="MFC3120220.1"/>
    <property type="molecule type" value="Genomic_DNA"/>
</dbReference>
<evidence type="ECO:0000313" key="3">
    <source>
        <dbReference type="EMBL" id="MFC3120220.1"/>
    </source>
</evidence>
<dbReference type="InterPro" id="IPR005545">
    <property type="entry name" value="YCII"/>
</dbReference>
<dbReference type="SUPFAM" id="SSF54909">
    <property type="entry name" value="Dimeric alpha+beta barrel"/>
    <property type="match status" value="1"/>
</dbReference>
<keyword evidence="4" id="KW-1185">Reference proteome</keyword>
<comment type="caution">
    <text evidence="3">The sequence shown here is derived from an EMBL/GenBank/DDBJ whole genome shotgun (WGS) entry which is preliminary data.</text>
</comment>
<name>A0ABV7FMX9_9ALTE</name>
<proteinExistence type="inferred from homology"/>
<dbReference type="NCBIfam" id="NF008473">
    <property type="entry name" value="PRK11370.1"/>
    <property type="match status" value="1"/>
</dbReference>
<dbReference type="Gene3D" id="3.30.70.1060">
    <property type="entry name" value="Dimeric alpha+beta barrel"/>
    <property type="match status" value="1"/>
</dbReference>
<gene>
    <name evidence="3" type="ORF">ACFOHL_01135</name>
</gene>
<evidence type="ECO:0000256" key="1">
    <source>
        <dbReference type="ARBA" id="ARBA00007689"/>
    </source>
</evidence>
<evidence type="ECO:0000259" key="2">
    <source>
        <dbReference type="Pfam" id="PF03795"/>
    </source>
</evidence>
<reference evidence="4" key="1">
    <citation type="journal article" date="2019" name="Int. J. Syst. Evol. Microbiol.">
        <title>The Global Catalogue of Microorganisms (GCM) 10K type strain sequencing project: providing services to taxonomists for standard genome sequencing and annotation.</title>
        <authorList>
            <consortium name="The Broad Institute Genomics Platform"/>
            <consortium name="The Broad Institute Genome Sequencing Center for Infectious Disease"/>
            <person name="Wu L."/>
            <person name="Ma J."/>
        </authorList>
    </citation>
    <scope>NUCLEOTIDE SEQUENCE [LARGE SCALE GENOMIC DNA]</scope>
    <source>
        <strain evidence="4">KCTC 52473</strain>
    </source>
</reference>
<comment type="similarity">
    <text evidence="1">Belongs to the YciI family.</text>
</comment>